<dbReference type="Proteomes" id="UP000095558">
    <property type="component" value="Unassembled WGS sequence"/>
</dbReference>
<proteinExistence type="predicted"/>
<keyword evidence="1" id="KW-1133">Transmembrane helix</keyword>
<dbReference type="RefSeq" id="WP_055275805.1">
    <property type="nucleotide sequence ID" value="NZ_CYZV01000009.1"/>
</dbReference>
<evidence type="ECO:0000313" key="3">
    <source>
        <dbReference type="Proteomes" id="UP000095558"/>
    </source>
</evidence>
<dbReference type="AlphaFoldDB" id="A0A174B1C0"/>
<protein>
    <submittedName>
        <fullName evidence="2">Uncharacterized protein</fullName>
    </submittedName>
</protein>
<keyword evidence="1" id="KW-0472">Membrane</keyword>
<dbReference type="EMBL" id="CYZV01000009">
    <property type="protein sequence ID" value="CUN94193.1"/>
    <property type="molecule type" value="Genomic_DNA"/>
</dbReference>
<sequence length="224" mass="25557">MNDKKIKPRLDSEISTKEKYNTLKGKKKLEFIFDYYKLPIFGTIAAIIIVCYIGYSLYTKQDTYCNLTYLSSNMDTSQLTELKDTLNENLLDDNKKTSIFIDSMTIDPNSNYGDDPTPTQAFAVKLAANEIDLLFLNENYFNYFTSNNMLADLTTLDGFNSLSFSKDDLVRSKDSDGNEHIYGLKVDKLNLLDNISFPENTILTVAISSERTEEAIKILNEFVK</sequence>
<reference evidence="2 3" key="1">
    <citation type="submission" date="2015-09" db="EMBL/GenBank/DDBJ databases">
        <authorList>
            <consortium name="Pathogen Informatics"/>
        </authorList>
    </citation>
    <scope>NUCLEOTIDE SEQUENCE [LARGE SCALE GENOMIC DNA]</scope>
    <source>
        <strain evidence="2 3">2789STDY5834855</strain>
    </source>
</reference>
<keyword evidence="1" id="KW-0812">Transmembrane</keyword>
<accession>A0A174B1C0</accession>
<organism evidence="2 3">
    <name type="scientific">Clostridium disporicum</name>
    <dbReference type="NCBI Taxonomy" id="84024"/>
    <lineage>
        <taxon>Bacteria</taxon>
        <taxon>Bacillati</taxon>
        <taxon>Bacillota</taxon>
        <taxon>Clostridia</taxon>
        <taxon>Eubacteriales</taxon>
        <taxon>Clostridiaceae</taxon>
        <taxon>Clostridium</taxon>
    </lineage>
</organism>
<gene>
    <name evidence="2" type="ORF">ERS852470_01069</name>
</gene>
<dbReference type="OrthoDB" id="1925387at2"/>
<evidence type="ECO:0000256" key="1">
    <source>
        <dbReference type="SAM" id="Phobius"/>
    </source>
</evidence>
<feature type="transmembrane region" description="Helical" evidence="1">
    <location>
        <begin position="35"/>
        <end position="58"/>
    </location>
</feature>
<evidence type="ECO:0000313" key="2">
    <source>
        <dbReference type="EMBL" id="CUN94193.1"/>
    </source>
</evidence>
<name>A0A174B1C0_9CLOT</name>